<protein>
    <recommendedName>
        <fullName evidence="6">Ribosome-binding ATPase YchF</fullName>
    </recommendedName>
</protein>
<comment type="function">
    <text evidence="6">ATPase that binds to both the 70S ribosome and the 50S ribosomal subunit in a nucleotide-independent manner.</text>
</comment>
<evidence type="ECO:0000256" key="6">
    <source>
        <dbReference type="HAMAP-Rule" id="MF_00944"/>
    </source>
</evidence>
<keyword evidence="3 6" id="KW-0547">Nucleotide-binding</keyword>
<dbReference type="SUPFAM" id="SSF52540">
    <property type="entry name" value="P-loop containing nucleoside triphosphate hydrolases"/>
    <property type="match status" value="1"/>
</dbReference>
<dbReference type="HAMAP" id="MF_00944">
    <property type="entry name" value="YchF_OLA1_ATPase"/>
    <property type="match status" value="1"/>
</dbReference>
<evidence type="ECO:0000313" key="10">
    <source>
        <dbReference type="Proteomes" id="UP000261212"/>
    </source>
</evidence>
<dbReference type="InterPro" id="IPR023192">
    <property type="entry name" value="TGS-like_dom_sf"/>
</dbReference>
<dbReference type="PIRSF" id="PIRSF006641">
    <property type="entry name" value="CHP00092"/>
    <property type="match status" value="1"/>
</dbReference>
<dbReference type="InterPro" id="IPR004396">
    <property type="entry name" value="ATPase_YchF/OLA1"/>
</dbReference>
<evidence type="ECO:0000256" key="1">
    <source>
        <dbReference type="ARBA" id="ARBA00001946"/>
    </source>
</evidence>
<dbReference type="Proteomes" id="UP000261212">
    <property type="component" value="Unassembled WGS sequence"/>
</dbReference>
<comment type="cofactor">
    <cofactor evidence="1">
        <name>Mg(2+)</name>
        <dbReference type="ChEBI" id="CHEBI:18420"/>
    </cofactor>
</comment>
<dbReference type="InterPro" id="IPR027417">
    <property type="entry name" value="P-loop_NTPase"/>
</dbReference>
<evidence type="ECO:0000259" key="8">
    <source>
        <dbReference type="PROSITE" id="PS51880"/>
    </source>
</evidence>
<feature type="domain" description="TGS" evidence="8">
    <location>
        <begin position="279"/>
        <end position="362"/>
    </location>
</feature>
<evidence type="ECO:0000256" key="3">
    <source>
        <dbReference type="ARBA" id="ARBA00022741"/>
    </source>
</evidence>
<dbReference type="Gene3D" id="1.10.150.300">
    <property type="entry name" value="TGS-like domain"/>
    <property type="match status" value="1"/>
</dbReference>
<dbReference type="Pfam" id="PF01926">
    <property type="entry name" value="MMR_HSR1"/>
    <property type="match status" value="1"/>
</dbReference>
<evidence type="ECO:0000256" key="2">
    <source>
        <dbReference type="ARBA" id="ARBA00022723"/>
    </source>
</evidence>
<dbReference type="GO" id="GO:0005524">
    <property type="term" value="F:ATP binding"/>
    <property type="evidence" value="ECO:0007669"/>
    <property type="project" value="UniProtKB-UniRule"/>
</dbReference>
<dbReference type="Pfam" id="PF06071">
    <property type="entry name" value="YchF-GTPase_C"/>
    <property type="match status" value="1"/>
</dbReference>
<accession>A0A3E3E2T4</accession>
<dbReference type="InterPro" id="IPR013029">
    <property type="entry name" value="YchF_C"/>
</dbReference>
<gene>
    <name evidence="6 9" type="primary">ychF</name>
    <name evidence="9" type="ORF">DW687_03910</name>
</gene>
<evidence type="ECO:0000259" key="7">
    <source>
        <dbReference type="PROSITE" id="PS51710"/>
    </source>
</evidence>
<evidence type="ECO:0000256" key="4">
    <source>
        <dbReference type="ARBA" id="ARBA00022840"/>
    </source>
</evidence>
<reference evidence="9 10" key="1">
    <citation type="submission" date="2018-08" db="EMBL/GenBank/DDBJ databases">
        <title>A genome reference for cultivated species of the human gut microbiota.</title>
        <authorList>
            <person name="Zou Y."/>
            <person name="Xue W."/>
            <person name="Luo G."/>
        </authorList>
    </citation>
    <scope>NUCLEOTIDE SEQUENCE [LARGE SCALE GENOMIC DNA]</scope>
    <source>
        <strain evidence="9 10">AM25-6</strain>
    </source>
</reference>
<dbReference type="InterPro" id="IPR041706">
    <property type="entry name" value="YchF_N"/>
</dbReference>
<dbReference type="Gene3D" id="3.10.20.30">
    <property type="match status" value="1"/>
</dbReference>
<dbReference type="InterPro" id="IPR004095">
    <property type="entry name" value="TGS"/>
</dbReference>
<keyword evidence="5" id="KW-0460">Magnesium</keyword>
<dbReference type="Gene3D" id="3.40.50.300">
    <property type="entry name" value="P-loop containing nucleotide triphosphate hydrolases"/>
    <property type="match status" value="1"/>
</dbReference>
<comment type="caution">
    <text evidence="9">The sequence shown here is derived from an EMBL/GenBank/DDBJ whole genome shotgun (WGS) entry which is preliminary data.</text>
</comment>
<keyword evidence="4 6" id="KW-0067">ATP-binding</keyword>
<dbReference type="FunFam" id="3.10.20.30:FF:000001">
    <property type="entry name" value="Ribosome-binding ATPase YchF"/>
    <property type="match status" value="1"/>
</dbReference>
<dbReference type="GO" id="GO:0043023">
    <property type="term" value="F:ribosomal large subunit binding"/>
    <property type="evidence" value="ECO:0007669"/>
    <property type="project" value="UniProtKB-UniRule"/>
</dbReference>
<dbReference type="PRINTS" id="PR00326">
    <property type="entry name" value="GTP1OBG"/>
</dbReference>
<dbReference type="CDD" id="cd01900">
    <property type="entry name" value="YchF"/>
    <property type="match status" value="1"/>
</dbReference>
<dbReference type="RefSeq" id="WP_117531689.1">
    <property type="nucleotide sequence ID" value="NZ_QUSM01000002.1"/>
</dbReference>
<dbReference type="PROSITE" id="PS51880">
    <property type="entry name" value="TGS"/>
    <property type="match status" value="1"/>
</dbReference>
<dbReference type="InterPro" id="IPR012675">
    <property type="entry name" value="Beta-grasp_dom_sf"/>
</dbReference>
<name>A0A3E3E2T4_9FIRM</name>
<dbReference type="PANTHER" id="PTHR23305:SF18">
    <property type="entry name" value="OBG-TYPE G DOMAIN-CONTAINING PROTEIN"/>
    <property type="match status" value="1"/>
</dbReference>
<sequence length="364" mass="40616">MKIGLVGLPNVGKSTLFNALTKANAGAENYPFCTIEPNVGVVNVPDHRIDNLSKLYDTLKTIYATVEFVDIAGLVKNAGKGEGLGNQFLSNIRNVHAILQVVRCFDDGNITHVDGSIDPVRDAETINYELIFSDLELIDKRILAVQKAAKSGRKEEKLMLAALEKAKKYLEEGKFINLDKFDENESEYLKTQDLLTTKPIMYAANVSEDDLLEDNEYVKALKEYVKGVNPNIEVIKVCAKIEAELSELDDDEKKMFLEDLGIKESGLDQIIKEGYKILDLITFLTAGKQEVKGWQIKKGTKAPGAAGKIHSDFERGFIRAEVTKYDKLMEAGSDVKAKELAYTRVEGKDYVVEDGDVIFFRFNV</sequence>
<proteinExistence type="inferred from homology"/>
<dbReference type="InterPro" id="IPR006073">
    <property type="entry name" value="GTP-bd"/>
</dbReference>
<dbReference type="AlphaFoldDB" id="A0A3E3E2T4"/>
<dbReference type="PANTHER" id="PTHR23305">
    <property type="entry name" value="OBG GTPASE FAMILY"/>
    <property type="match status" value="1"/>
</dbReference>
<evidence type="ECO:0000313" key="9">
    <source>
        <dbReference type="EMBL" id="RGD75479.1"/>
    </source>
</evidence>
<dbReference type="SUPFAM" id="SSF81271">
    <property type="entry name" value="TGS-like"/>
    <property type="match status" value="1"/>
</dbReference>
<dbReference type="GO" id="GO:0046872">
    <property type="term" value="F:metal ion binding"/>
    <property type="evidence" value="ECO:0007669"/>
    <property type="project" value="UniProtKB-KW"/>
</dbReference>
<keyword evidence="2" id="KW-0479">Metal-binding</keyword>
<comment type="similarity">
    <text evidence="6">Belongs to the TRAFAC class OBG-HflX-like GTPase superfamily. OBG GTPase family. YchF/OLA1 subfamily.</text>
</comment>
<evidence type="ECO:0000256" key="5">
    <source>
        <dbReference type="ARBA" id="ARBA00022842"/>
    </source>
</evidence>
<organism evidence="9 10">
    <name type="scientific">Anaerofustis stercorihominis</name>
    <dbReference type="NCBI Taxonomy" id="214853"/>
    <lineage>
        <taxon>Bacteria</taxon>
        <taxon>Bacillati</taxon>
        <taxon>Bacillota</taxon>
        <taxon>Clostridia</taxon>
        <taxon>Eubacteriales</taxon>
        <taxon>Eubacteriaceae</taxon>
        <taxon>Anaerofustis</taxon>
    </lineage>
</organism>
<feature type="domain" description="OBG-type G" evidence="7">
    <location>
        <begin position="1"/>
        <end position="257"/>
    </location>
</feature>
<dbReference type="EMBL" id="QUSM01000002">
    <property type="protein sequence ID" value="RGD75479.1"/>
    <property type="molecule type" value="Genomic_DNA"/>
</dbReference>
<feature type="binding site" evidence="6">
    <location>
        <begin position="10"/>
        <end position="15"/>
    </location>
    <ligand>
        <name>ATP</name>
        <dbReference type="ChEBI" id="CHEBI:30616"/>
    </ligand>
</feature>
<dbReference type="GO" id="GO:0016887">
    <property type="term" value="F:ATP hydrolysis activity"/>
    <property type="evidence" value="ECO:0007669"/>
    <property type="project" value="UniProtKB-UniRule"/>
</dbReference>
<dbReference type="InterPro" id="IPR031167">
    <property type="entry name" value="G_OBG"/>
</dbReference>
<dbReference type="NCBIfam" id="TIGR00092">
    <property type="entry name" value="redox-regulated ATPase YchF"/>
    <property type="match status" value="1"/>
</dbReference>
<dbReference type="PROSITE" id="PS51710">
    <property type="entry name" value="G_OBG"/>
    <property type="match status" value="1"/>
</dbReference>
<dbReference type="GO" id="GO:0005737">
    <property type="term" value="C:cytoplasm"/>
    <property type="evidence" value="ECO:0007669"/>
    <property type="project" value="TreeGrafter"/>
</dbReference>
<dbReference type="InterPro" id="IPR012676">
    <property type="entry name" value="TGS-like"/>
</dbReference>
<dbReference type="FunFam" id="1.10.150.300:FF:000001">
    <property type="entry name" value="Ribosome-binding ATPase YchF"/>
    <property type="match status" value="1"/>
</dbReference>
<dbReference type="GO" id="GO:0005525">
    <property type="term" value="F:GTP binding"/>
    <property type="evidence" value="ECO:0007669"/>
    <property type="project" value="InterPro"/>
</dbReference>